<comment type="caution">
    <text evidence="1">The sequence shown here is derived from an EMBL/GenBank/DDBJ whole genome shotgun (WGS) entry which is preliminary data.</text>
</comment>
<evidence type="ECO:0000313" key="1">
    <source>
        <dbReference type="EMBL" id="KAK1937218.1"/>
    </source>
</evidence>
<dbReference type="Proteomes" id="UP001195914">
    <property type="component" value="Unassembled WGS sequence"/>
</dbReference>
<evidence type="ECO:0008006" key="3">
    <source>
        <dbReference type="Google" id="ProtNLM"/>
    </source>
</evidence>
<dbReference type="EMBL" id="JAHBMH010000033">
    <property type="protein sequence ID" value="KAK1937218.1"/>
    <property type="molecule type" value="Genomic_DNA"/>
</dbReference>
<organism evidence="1 2">
    <name type="scientific">Babesia divergens</name>
    <dbReference type="NCBI Taxonomy" id="32595"/>
    <lineage>
        <taxon>Eukaryota</taxon>
        <taxon>Sar</taxon>
        <taxon>Alveolata</taxon>
        <taxon>Apicomplexa</taxon>
        <taxon>Aconoidasida</taxon>
        <taxon>Piroplasmida</taxon>
        <taxon>Babesiidae</taxon>
        <taxon>Babesia</taxon>
    </lineage>
</organism>
<name>A0AAD9GEY7_BABDI</name>
<dbReference type="PANTHER" id="PTHR33559:SF1">
    <property type="entry name" value="PROTEASOME ASSEMBLY CHAPERONE 4"/>
    <property type="match status" value="1"/>
</dbReference>
<dbReference type="AlphaFoldDB" id="A0AAD9GEY7"/>
<gene>
    <name evidence="1" type="ORF">X943_000209</name>
</gene>
<dbReference type="PANTHER" id="PTHR33559">
    <property type="entry name" value="PROTEASOME ASSEMBLY CHAPERONE 4"/>
    <property type="match status" value="1"/>
</dbReference>
<dbReference type="Pfam" id="PF16093">
    <property type="entry name" value="PAC4"/>
    <property type="match status" value="1"/>
</dbReference>
<sequence length="117" mass="12999">MEEHRGSFTVHDQAFNVLALKYDRGVYIWVGDESCVCNELHCGFPLKNIQGEQSVASTLIGNLDSISADISKSLAKRFGEAVFVSVNVQEADTSVLTIFQEKLYETVFKMFPKDTGS</sequence>
<keyword evidence="2" id="KW-1185">Reference proteome</keyword>
<protein>
    <recommendedName>
        <fullName evidence="3">Proteasome assembly chaperone 4</fullName>
    </recommendedName>
</protein>
<reference evidence="1" key="1">
    <citation type="journal article" date="2014" name="Nucleic Acids Res.">
        <title>The evolutionary dynamics of variant antigen genes in Babesia reveal a history of genomic innovation underlying host-parasite interaction.</title>
        <authorList>
            <person name="Jackson A.P."/>
            <person name="Otto T.D."/>
            <person name="Darby A."/>
            <person name="Ramaprasad A."/>
            <person name="Xia D."/>
            <person name="Echaide I.E."/>
            <person name="Farber M."/>
            <person name="Gahlot S."/>
            <person name="Gamble J."/>
            <person name="Gupta D."/>
            <person name="Gupta Y."/>
            <person name="Jackson L."/>
            <person name="Malandrin L."/>
            <person name="Malas T.B."/>
            <person name="Moussa E."/>
            <person name="Nair M."/>
            <person name="Reid A.J."/>
            <person name="Sanders M."/>
            <person name="Sharma J."/>
            <person name="Tracey A."/>
            <person name="Quail M.A."/>
            <person name="Weir W."/>
            <person name="Wastling J.M."/>
            <person name="Hall N."/>
            <person name="Willadsen P."/>
            <person name="Lingelbach K."/>
            <person name="Shiels B."/>
            <person name="Tait A."/>
            <person name="Berriman M."/>
            <person name="Allred D.R."/>
            <person name="Pain A."/>
        </authorList>
    </citation>
    <scope>NUCLEOTIDE SEQUENCE</scope>
    <source>
        <strain evidence="1">1802A</strain>
    </source>
</reference>
<dbReference type="GO" id="GO:0043248">
    <property type="term" value="P:proteasome assembly"/>
    <property type="evidence" value="ECO:0007669"/>
    <property type="project" value="InterPro"/>
</dbReference>
<evidence type="ECO:0000313" key="2">
    <source>
        <dbReference type="Proteomes" id="UP001195914"/>
    </source>
</evidence>
<dbReference type="InterPro" id="IPR032157">
    <property type="entry name" value="PAC4"/>
</dbReference>
<accession>A0AAD9GEY7</accession>
<proteinExistence type="predicted"/>
<reference evidence="1" key="2">
    <citation type="submission" date="2021-05" db="EMBL/GenBank/DDBJ databases">
        <authorList>
            <person name="Pain A."/>
        </authorList>
    </citation>
    <scope>NUCLEOTIDE SEQUENCE</scope>
    <source>
        <strain evidence="1">1802A</strain>
    </source>
</reference>